<evidence type="ECO:0000256" key="7">
    <source>
        <dbReference type="SAM" id="Coils"/>
    </source>
</evidence>
<dbReference type="AlphaFoldDB" id="A0A855X8L5"/>
<dbReference type="EMBL" id="PQAP01000047">
    <property type="protein sequence ID" value="PWB73822.1"/>
    <property type="molecule type" value="Genomic_DNA"/>
</dbReference>
<dbReference type="InterPro" id="IPR019933">
    <property type="entry name" value="DivIVA_domain"/>
</dbReference>
<evidence type="ECO:0000256" key="4">
    <source>
        <dbReference type="ARBA" id="ARBA00022618"/>
    </source>
</evidence>
<keyword evidence="5 7" id="KW-0175">Coiled coil</keyword>
<proteinExistence type="inferred from homology"/>
<protein>
    <recommendedName>
        <fullName evidence="11">DivIVA domain-containing protein</fullName>
    </recommendedName>
</protein>
<dbReference type="Gene3D" id="6.10.250.660">
    <property type="match status" value="1"/>
</dbReference>
<evidence type="ECO:0000256" key="6">
    <source>
        <dbReference type="ARBA" id="ARBA00023306"/>
    </source>
</evidence>
<organism evidence="9 10">
    <name type="scientific">candidate division GN15 bacterium</name>
    <dbReference type="NCBI Taxonomy" id="2072418"/>
    <lineage>
        <taxon>Bacteria</taxon>
        <taxon>candidate division GN15</taxon>
    </lineage>
</organism>
<accession>A0A855X8L5</accession>
<feature type="region of interest" description="Disordered" evidence="8">
    <location>
        <begin position="287"/>
        <end position="324"/>
    </location>
</feature>
<keyword evidence="6" id="KW-0131">Cell cycle</keyword>
<sequence>MAWRPRALSGEHDFQHKDGIMELTPNDIRNYEFSNVLRGYDKEAVDAFKEQVALTLETLKQENLKLTMEVESTRIQLAGLKQFEDAIKNAAIDARRNADQTIANAKKEAETILSKATTDAEQALTTRSQRHAELESAIEKLDLAKKSYLGRLRQLISSHLEWLEEFSIADGRQTLIEEDNHLDVTETSELITTKRETVATAPSTQPDVVLEEANAAGKIITAPADIPAQPMVESLKAAIKDEPNRQPIDPELAQALENYRKMSASPSHESTGKIKTVAAMHSSGGFVTKNGESVADESTGKVPVTPQANKPADQNTKGDDDLSDVLDKVVSKFEEEMDKAARS</sequence>
<dbReference type="PANTHER" id="PTHR35794">
    <property type="entry name" value="CELL DIVISION PROTEIN DIVIVA"/>
    <property type="match status" value="1"/>
</dbReference>
<evidence type="ECO:0000256" key="8">
    <source>
        <dbReference type="SAM" id="MobiDB-lite"/>
    </source>
</evidence>
<keyword evidence="3" id="KW-0963">Cytoplasm</keyword>
<evidence type="ECO:0000256" key="2">
    <source>
        <dbReference type="ARBA" id="ARBA00009008"/>
    </source>
</evidence>
<evidence type="ECO:0000313" key="9">
    <source>
        <dbReference type="EMBL" id="PWB73822.1"/>
    </source>
</evidence>
<keyword evidence="4" id="KW-0132">Cell division</keyword>
<comment type="subcellular location">
    <subcellularLocation>
        <location evidence="1">Cytoplasm</location>
    </subcellularLocation>
</comment>
<dbReference type="GO" id="GO:0051301">
    <property type="term" value="P:cell division"/>
    <property type="evidence" value="ECO:0007669"/>
    <property type="project" value="UniProtKB-KW"/>
</dbReference>
<dbReference type="NCBIfam" id="TIGR03544">
    <property type="entry name" value="DivI1A_domain"/>
    <property type="match status" value="1"/>
</dbReference>
<feature type="compositionally biased region" description="Polar residues" evidence="8">
    <location>
        <begin position="306"/>
        <end position="315"/>
    </location>
</feature>
<dbReference type="PANTHER" id="PTHR35794:SF2">
    <property type="entry name" value="CELL DIVISION PROTEIN DIVIVA"/>
    <property type="match status" value="1"/>
</dbReference>
<comment type="similarity">
    <text evidence="2">Belongs to the DivIVA family.</text>
</comment>
<name>A0A855X8L5_9BACT</name>
<comment type="caution">
    <text evidence="9">The sequence shown here is derived from an EMBL/GenBank/DDBJ whole genome shotgun (WGS) entry which is preliminary data.</text>
</comment>
<dbReference type="InterPro" id="IPR007793">
    <property type="entry name" value="DivIVA_fam"/>
</dbReference>
<evidence type="ECO:0008006" key="11">
    <source>
        <dbReference type="Google" id="ProtNLM"/>
    </source>
</evidence>
<dbReference type="GO" id="GO:0005737">
    <property type="term" value="C:cytoplasm"/>
    <property type="evidence" value="ECO:0007669"/>
    <property type="project" value="UniProtKB-SubCell"/>
</dbReference>
<evidence type="ECO:0000313" key="10">
    <source>
        <dbReference type="Proteomes" id="UP000250918"/>
    </source>
</evidence>
<evidence type="ECO:0000256" key="5">
    <source>
        <dbReference type="ARBA" id="ARBA00023054"/>
    </source>
</evidence>
<dbReference type="Proteomes" id="UP000250918">
    <property type="component" value="Unassembled WGS sequence"/>
</dbReference>
<evidence type="ECO:0000256" key="3">
    <source>
        <dbReference type="ARBA" id="ARBA00022490"/>
    </source>
</evidence>
<dbReference type="Pfam" id="PF05103">
    <property type="entry name" value="DivIVA"/>
    <property type="match status" value="1"/>
</dbReference>
<evidence type="ECO:0000256" key="1">
    <source>
        <dbReference type="ARBA" id="ARBA00004496"/>
    </source>
</evidence>
<gene>
    <name evidence="9" type="ORF">C3F09_04715</name>
</gene>
<feature type="coiled-coil region" evidence="7">
    <location>
        <begin position="56"/>
        <end position="115"/>
    </location>
</feature>
<reference evidence="9 10" key="1">
    <citation type="journal article" date="2018" name="ISME J.">
        <title>A methanotrophic archaeon couples anaerobic oxidation of methane to Fe(III) reduction.</title>
        <authorList>
            <person name="Cai C."/>
            <person name="Leu A.O."/>
            <person name="Xie G.J."/>
            <person name="Guo J."/>
            <person name="Feng Y."/>
            <person name="Zhao J.X."/>
            <person name="Tyson G.W."/>
            <person name="Yuan Z."/>
            <person name="Hu S."/>
        </authorList>
    </citation>
    <scope>NUCLEOTIDE SEQUENCE [LARGE SCALE GENOMIC DNA]</scope>
    <source>
        <strain evidence="9">FeB_12</strain>
    </source>
</reference>